<keyword evidence="6" id="KW-1185">Reference proteome</keyword>
<keyword evidence="1" id="KW-0805">Transcription regulation</keyword>
<feature type="domain" description="HTH gntR-type" evidence="4">
    <location>
        <begin position="4"/>
        <end position="72"/>
    </location>
</feature>
<dbReference type="Pfam" id="PF00392">
    <property type="entry name" value="GntR"/>
    <property type="match status" value="1"/>
</dbReference>
<evidence type="ECO:0000313" key="6">
    <source>
        <dbReference type="Proteomes" id="UP000789833"/>
    </source>
</evidence>
<dbReference type="Gene3D" id="1.10.10.10">
    <property type="entry name" value="Winged helix-like DNA-binding domain superfamily/Winged helix DNA-binding domain"/>
    <property type="match status" value="1"/>
</dbReference>
<dbReference type="EMBL" id="CAKJTJ010000001">
    <property type="protein sequence ID" value="CAG9619615.1"/>
    <property type="molecule type" value="Genomic_DNA"/>
</dbReference>
<dbReference type="CDD" id="cd07377">
    <property type="entry name" value="WHTH_GntR"/>
    <property type="match status" value="1"/>
</dbReference>
<proteinExistence type="predicted"/>
<reference evidence="5 6" key="1">
    <citation type="submission" date="2021-10" db="EMBL/GenBank/DDBJ databases">
        <authorList>
            <person name="Criscuolo A."/>
        </authorList>
    </citation>
    <scope>NUCLEOTIDE SEQUENCE [LARGE SCALE GENOMIC DNA]</scope>
    <source>
        <strain evidence="6">CIP 111883</strain>
    </source>
</reference>
<gene>
    <name evidence="5" type="primary">fadR_2</name>
    <name evidence="5" type="ORF">BACCIP111883_00383</name>
</gene>
<dbReference type="PRINTS" id="PR00035">
    <property type="entry name" value="HTHGNTR"/>
</dbReference>
<dbReference type="InterPro" id="IPR036390">
    <property type="entry name" value="WH_DNA-bd_sf"/>
</dbReference>
<keyword evidence="3" id="KW-0804">Transcription</keyword>
<protein>
    <submittedName>
        <fullName evidence="5">Fatty acid metabolism regulator protein</fullName>
    </submittedName>
</protein>
<evidence type="ECO:0000259" key="4">
    <source>
        <dbReference type="PROSITE" id="PS50949"/>
    </source>
</evidence>
<evidence type="ECO:0000256" key="3">
    <source>
        <dbReference type="ARBA" id="ARBA00023163"/>
    </source>
</evidence>
<evidence type="ECO:0000256" key="1">
    <source>
        <dbReference type="ARBA" id="ARBA00023015"/>
    </source>
</evidence>
<dbReference type="Proteomes" id="UP000789833">
    <property type="component" value="Unassembled WGS sequence"/>
</dbReference>
<dbReference type="SUPFAM" id="SSF46785">
    <property type="entry name" value="Winged helix' DNA-binding domain"/>
    <property type="match status" value="1"/>
</dbReference>
<keyword evidence="2" id="KW-0238">DNA-binding</keyword>
<evidence type="ECO:0000256" key="2">
    <source>
        <dbReference type="ARBA" id="ARBA00023125"/>
    </source>
</evidence>
<organism evidence="5 6">
    <name type="scientific">Sutcliffiella rhizosphaerae</name>
    <dbReference type="NCBI Taxonomy" id="2880967"/>
    <lineage>
        <taxon>Bacteria</taxon>
        <taxon>Bacillati</taxon>
        <taxon>Bacillota</taxon>
        <taxon>Bacilli</taxon>
        <taxon>Bacillales</taxon>
        <taxon>Bacillaceae</taxon>
        <taxon>Sutcliffiella</taxon>
    </lineage>
</organism>
<dbReference type="PANTHER" id="PTHR43537">
    <property type="entry name" value="TRANSCRIPTIONAL REGULATOR, GNTR FAMILY"/>
    <property type="match status" value="1"/>
</dbReference>
<accession>A0ABM8YIA9</accession>
<dbReference type="RefSeq" id="WP_230499537.1">
    <property type="nucleotide sequence ID" value="NZ_CAKJTJ010000001.1"/>
</dbReference>
<dbReference type="InterPro" id="IPR000524">
    <property type="entry name" value="Tscrpt_reg_HTH_GntR"/>
</dbReference>
<name>A0ABM8YIA9_9BACI</name>
<dbReference type="SMART" id="SM00345">
    <property type="entry name" value="HTH_GNTR"/>
    <property type="match status" value="1"/>
</dbReference>
<comment type="caution">
    <text evidence="5">The sequence shown here is derived from an EMBL/GenBank/DDBJ whole genome shotgun (WGS) entry which is preliminary data.</text>
</comment>
<evidence type="ECO:0000313" key="5">
    <source>
        <dbReference type="EMBL" id="CAG9619615.1"/>
    </source>
</evidence>
<dbReference type="InterPro" id="IPR036388">
    <property type="entry name" value="WH-like_DNA-bd_sf"/>
</dbReference>
<dbReference type="PROSITE" id="PS50949">
    <property type="entry name" value="HTH_GNTR"/>
    <property type="match status" value="1"/>
</dbReference>
<sequence length="205" mass="23930">MATTKMYLEIVKKIRSIIMEDGLTTGDKIPSERELSDRLHVGRSSVREALRALELLGLIETRRGEGTFIKDFKEHHLVEILGTFILEQDKTKTDLLETKCEIEKSCLLLFMKKADVADYESLKNLIEKNPERTDFFKRLFITVNNSLLLRIWSLVNSYALIIAKGNMIENGVYMELLEMLREGQLERVLMLYEKYFAEFVDRKQT</sequence>
<dbReference type="PANTHER" id="PTHR43537:SF54">
    <property type="entry name" value="TRANSCRIPTIONAL REGULATOR, GNTR FAMILY"/>
    <property type="match status" value="1"/>
</dbReference>